<dbReference type="PANTHER" id="PTHR34106:SF5">
    <property type="entry name" value="GLYCOSIDASE"/>
    <property type="match status" value="1"/>
</dbReference>
<dbReference type="InterPro" id="IPR023296">
    <property type="entry name" value="Glyco_hydro_beta-prop_sf"/>
</dbReference>
<dbReference type="GO" id="GO:0016757">
    <property type="term" value="F:glycosyltransferase activity"/>
    <property type="evidence" value="ECO:0007669"/>
    <property type="project" value="UniProtKB-KW"/>
</dbReference>
<dbReference type="CDD" id="cd18612">
    <property type="entry name" value="GH130_Lin0857-like"/>
    <property type="match status" value="1"/>
</dbReference>
<keyword evidence="1" id="KW-0328">Glycosyltransferase</keyword>
<evidence type="ECO:0000313" key="3">
    <source>
        <dbReference type="EMBL" id="CAB4916912.1"/>
    </source>
</evidence>
<proteinExistence type="predicted"/>
<evidence type="ECO:0000256" key="2">
    <source>
        <dbReference type="ARBA" id="ARBA00022679"/>
    </source>
</evidence>
<gene>
    <name evidence="3" type="ORF">UFOPK3684_00154</name>
</gene>
<dbReference type="Gene3D" id="2.115.10.20">
    <property type="entry name" value="Glycosyl hydrolase domain, family 43"/>
    <property type="match status" value="1"/>
</dbReference>
<dbReference type="EMBL" id="CAFBMZ010000006">
    <property type="protein sequence ID" value="CAB4916912.1"/>
    <property type="molecule type" value="Genomic_DNA"/>
</dbReference>
<organism evidence="3">
    <name type="scientific">freshwater metagenome</name>
    <dbReference type="NCBI Taxonomy" id="449393"/>
    <lineage>
        <taxon>unclassified sequences</taxon>
        <taxon>metagenomes</taxon>
        <taxon>ecological metagenomes</taxon>
    </lineage>
</organism>
<sequence length="351" mass="38433">MTDMAERFSSNPIITPSDIKPSADGLVVTCAFNPGAFEFDNKIGLVLRIAERNPAIDGYVESLSITEDGHIQSEIFAKNDSRVTIPDSRSFIVDGIEHLTTISHFRLAWSEDGENFTVEDKPVLQGSSTYEALGVEDTRVTQIDGTYYLTYTAVSHNGYGVGLQSTTDWKEFTKLGLIFPPFNKDAALFSEKINGKFQILHRPTGTGIGGPFIWSATSPDLIHWGNHSCIATTRPGMWDSARIGAGSAPIKTEEGWLELYHGAEVLPGGHKYRMGALLLDLDDPTKVIARSHDPIMEPTAPYEVEGFYGNVVFSNGQVVRADDVLLYYGAADSFTCGARLSIKEILNSLKS</sequence>
<dbReference type="InterPro" id="IPR007184">
    <property type="entry name" value="Mannoside_phosphorylase"/>
</dbReference>
<dbReference type="PIRSF" id="PIRSF016202">
    <property type="entry name" value="PH1107"/>
    <property type="match status" value="1"/>
</dbReference>
<reference evidence="3" key="1">
    <citation type="submission" date="2020-05" db="EMBL/GenBank/DDBJ databases">
        <authorList>
            <person name="Chiriac C."/>
            <person name="Salcher M."/>
            <person name="Ghai R."/>
            <person name="Kavagutti S V."/>
        </authorList>
    </citation>
    <scope>NUCLEOTIDE SEQUENCE</scope>
</reference>
<dbReference type="AlphaFoldDB" id="A0A6J7HB62"/>
<protein>
    <submittedName>
        <fullName evidence="3">Unannotated protein</fullName>
    </submittedName>
</protein>
<name>A0A6J7HB62_9ZZZZ</name>
<dbReference type="PANTHER" id="PTHR34106">
    <property type="entry name" value="GLYCOSIDASE"/>
    <property type="match status" value="1"/>
</dbReference>
<accession>A0A6J7HB62</accession>
<dbReference type="SUPFAM" id="SSF75005">
    <property type="entry name" value="Arabinanase/levansucrase/invertase"/>
    <property type="match status" value="1"/>
</dbReference>
<keyword evidence="2" id="KW-0808">Transferase</keyword>
<dbReference type="Pfam" id="PF04041">
    <property type="entry name" value="Glyco_hydro_130"/>
    <property type="match status" value="1"/>
</dbReference>
<evidence type="ECO:0000256" key="1">
    <source>
        <dbReference type="ARBA" id="ARBA00022676"/>
    </source>
</evidence>